<dbReference type="PROSITE" id="PS50053">
    <property type="entry name" value="UBIQUITIN_2"/>
    <property type="match status" value="1"/>
</dbReference>
<evidence type="ECO:0000256" key="15">
    <source>
        <dbReference type="ARBA" id="ARBA00082179"/>
    </source>
</evidence>
<evidence type="ECO:0000256" key="5">
    <source>
        <dbReference type="ARBA" id="ARBA00022670"/>
    </source>
</evidence>
<dbReference type="Gene3D" id="3.30.2230.10">
    <property type="entry name" value="DUSP-like"/>
    <property type="match status" value="2"/>
</dbReference>
<dbReference type="Proteomes" id="UP001552299">
    <property type="component" value="Unassembled WGS sequence"/>
</dbReference>
<dbReference type="PROSITE" id="PS51283">
    <property type="entry name" value="DUSP"/>
    <property type="match status" value="2"/>
</dbReference>
<feature type="domain" description="USP" evidence="19">
    <location>
        <begin position="203"/>
        <end position="538"/>
    </location>
</feature>
<dbReference type="InterPro" id="IPR044743">
    <property type="entry name" value="Ubl_USP48"/>
</dbReference>
<dbReference type="GO" id="GO:0006508">
    <property type="term" value="P:proteolysis"/>
    <property type="evidence" value="ECO:0007669"/>
    <property type="project" value="UniProtKB-KW"/>
</dbReference>
<keyword evidence="16" id="KW-0175">Coiled coil</keyword>
<dbReference type="InterPro" id="IPR050164">
    <property type="entry name" value="Peptidase_C19"/>
</dbReference>
<comment type="similarity">
    <text evidence="3">Belongs to the peptidase C19 family.</text>
</comment>
<dbReference type="InterPro" id="IPR028889">
    <property type="entry name" value="USP"/>
</dbReference>
<dbReference type="CDD" id="cd02668">
    <property type="entry name" value="Peptidase_C19L"/>
    <property type="match status" value="1"/>
</dbReference>
<dbReference type="InterPro" id="IPR018200">
    <property type="entry name" value="USP_CS"/>
</dbReference>
<evidence type="ECO:0000256" key="6">
    <source>
        <dbReference type="ARBA" id="ARBA00022737"/>
    </source>
</evidence>
<comment type="catalytic activity">
    <reaction evidence="1">
        <text>Thiol-dependent hydrolysis of ester, thioester, amide, peptide and isopeptide bonds formed by the C-terminal Gly of ubiquitin (a 76-residue protein attached to proteins as an intracellular targeting signal).</text>
        <dbReference type="EC" id="3.4.19.12"/>
    </reaction>
</comment>
<dbReference type="Gene3D" id="3.90.70.10">
    <property type="entry name" value="Cysteine proteinases"/>
    <property type="match status" value="1"/>
</dbReference>
<dbReference type="PROSITE" id="PS00973">
    <property type="entry name" value="USP_2"/>
    <property type="match status" value="1"/>
</dbReference>
<evidence type="ECO:0000256" key="1">
    <source>
        <dbReference type="ARBA" id="ARBA00000707"/>
    </source>
</evidence>
<dbReference type="SMART" id="SM00695">
    <property type="entry name" value="DUSP"/>
    <property type="match status" value="1"/>
</dbReference>
<keyword evidence="9" id="KW-0788">Thiol protease</keyword>
<keyword evidence="5" id="KW-0645">Protease</keyword>
<name>A0ABD0VH18_DENTH</name>
<feature type="domain" description="DUSP" evidence="20">
    <location>
        <begin position="824"/>
        <end position="947"/>
    </location>
</feature>
<dbReference type="SUPFAM" id="SSF54001">
    <property type="entry name" value="Cysteine proteinases"/>
    <property type="match status" value="1"/>
</dbReference>
<feature type="region of interest" description="Disordered" evidence="17">
    <location>
        <begin position="98"/>
        <end position="119"/>
    </location>
</feature>
<evidence type="ECO:0000259" key="20">
    <source>
        <dbReference type="PROSITE" id="PS51283"/>
    </source>
</evidence>
<feature type="domain" description="Ubiquitin-like" evidence="18">
    <location>
        <begin position="1049"/>
        <end position="1114"/>
    </location>
</feature>
<dbReference type="PROSITE" id="PS50235">
    <property type="entry name" value="USP_3"/>
    <property type="match status" value="1"/>
</dbReference>
<evidence type="ECO:0000259" key="18">
    <source>
        <dbReference type="PROSITE" id="PS50053"/>
    </source>
</evidence>
<dbReference type="InterPro" id="IPR038765">
    <property type="entry name" value="Papain-like_cys_pep_sf"/>
</dbReference>
<evidence type="ECO:0000256" key="14">
    <source>
        <dbReference type="ARBA" id="ARBA00078771"/>
    </source>
</evidence>
<dbReference type="GO" id="GO:0005634">
    <property type="term" value="C:nucleus"/>
    <property type="evidence" value="ECO:0007669"/>
    <property type="project" value="UniProtKB-SubCell"/>
</dbReference>
<evidence type="ECO:0000256" key="9">
    <source>
        <dbReference type="ARBA" id="ARBA00022807"/>
    </source>
</evidence>
<dbReference type="InterPro" id="IPR000626">
    <property type="entry name" value="Ubiquitin-like_dom"/>
</dbReference>
<evidence type="ECO:0000256" key="13">
    <source>
        <dbReference type="ARBA" id="ARBA00075174"/>
    </source>
</evidence>
<dbReference type="SUPFAM" id="SSF54236">
    <property type="entry name" value="Ubiquitin-like"/>
    <property type="match status" value="1"/>
</dbReference>
<dbReference type="EC" id="3.4.19.12" evidence="4"/>
<reference evidence="21 22" key="1">
    <citation type="journal article" date="2024" name="Plant Biotechnol. J.">
        <title>Dendrobium thyrsiflorum genome and its molecular insights into genes involved in important horticultural traits.</title>
        <authorList>
            <person name="Chen B."/>
            <person name="Wang J.Y."/>
            <person name="Zheng P.J."/>
            <person name="Li K.L."/>
            <person name="Liang Y.M."/>
            <person name="Chen X.F."/>
            <person name="Zhang C."/>
            <person name="Zhao X."/>
            <person name="He X."/>
            <person name="Zhang G.Q."/>
            <person name="Liu Z.J."/>
            <person name="Xu Q."/>
        </authorList>
    </citation>
    <scope>NUCLEOTIDE SEQUENCE [LARGE SCALE GENOMIC DNA]</scope>
    <source>
        <strain evidence="21">GZMU011</strain>
    </source>
</reference>
<keyword evidence="22" id="KW-1185">Reference proteome</keyword>
<evidence type="ECO:0000256" key="8">
    <source>
        <dbReference type="ARBA" id="ARBA00022801"/>
    </source>
</evidence>
<dbReference type="GO" id="GO:0004843">
    <property type="term" value="F:cysteine-type deubiquitinase activity"/>
    <property type="evidence" value="ECO:0007669"/>
    <property type="project" value="UniProtKB-EC"/>
</dbReference>
<keyword evidence="8" id="KW-0378">Hydrolase</keyword>
<gene>
    <name evidence="21" type="ORF">M5K25_005085</name>
</gene>
<dbReference type="InterPro" id="IPR033841">
    <property type="entry name" value="Pep_USP48"/>
</dbReference>
<evidence type="ECO:0000256" key="12">
    <source>
        <dbReference type="ARBA" id="ARBA00071636"/>
    </source>
</evidence>
<evidence type="ECO:0000256" key="16">
    <source>
        <dbReference type="SAM" id="Coils"/>
    </source>
</evidence>
<evidence type="ECO:0000256" key="3">
    <source>
        <dbReference type="ARBA" id="ARBA00009085"/>
    </source>
</evidence>
<evidence type="ECO:0000313" key="22">
    <source>
        <dbReference type="Proteomes" id="UP001552299"/>
    </source>
</evidence>
<dbReference type="EMBL" id="JANQDX010000005">
    <property type="protein sequence ID" value="KAL0924270.1"/>
    <property type="molecule type" value="Genomic_DNA"/>
</dbReference>
<keyword evidence="7" id="KW-0833">Ubl conjugation pathway</keyword>
<dbReference type="Pfam" id="PF00443">
    <property type="entry name" value="UCH"/>
    <property type="match status" value="1"/>
</dbReference>
<sequence>MACTEQLSTVKYRVPSAAPHTDRDTKLLDTDHPDVELRPDAIKILLATTPGRGEWHNSPVELRSVLPFPLEKELGPSVLTGAGTRRSLLFLHSRSKMNRPCTRNKNKRQRNDDSDSSSSEILRKVHLTGEVSQNDISQLYLIWKPLCRECHGNSKDSPNCFCGLIPPPNRNRKSGLWQRIPDIIQSLGPNPYKDLRTSIEIPAGLTNLGATCYANSILQCLFMNSAFREGIFSVEPDLLNQHPVLDQLARLFAKLHSSKLACIDSAPFIKTLELDNGVQQDSHEFLTLFLSLLERSLSHSKFPNVRTIVQDLFRGSVSHVTRCSICGKESDASSKIEDFYELELNIKGLNNLDESLNDYLSLEELRGENQYFCESCGMRVDATRCIKLHSLPSVLNLQLKRYVFLPKTTTKKKITSVFGFPRMLNMGKHLCNPTETSLVYELSAILIHKGTAVNSGHYVAHIKDEKCGHWWEFDDEHVSKLGFHPFGENSSSLSMKTEQMVKSNWPETVANGDFKVINHSQGDIYSSSDAYMLMYNSVSMKENHAKQHTTVEVVESDVGTRNISLPLHLHKEIQELNLFSSKDCEEYQSRKDRHLCYITERREEIKQILSEASVQSLDESFFWISTDWLRQWADTISPPSIDNSSIQCSHGKVPFSNVTSMKRLSSTSWQRLFTKYGGGPALASDDFCIACLKNAAENAVNADDYKEKRALLRNLAEAALAGDCLDGTAYYWLRRKNVDSPCESDAGPTAALTCTHGNLLPEQATGAKRILVPDALWNFFYDSASKVRPEDKLGSLAFPSYSKPCEICNREMTEVANLEDSLRAEKNRKRQNHEKLLIGKTLALHTGCKYFLLPSSWLAKWRAYVTTTGKNISSADEPENLKVIISSLICEKHSRLLERPLELVSKHGVISQKTSSTDGLTLISESDWKFFCEEWNGHESMGIRADIAFSNIAKKIAGSSEGVPIAEEELNDIKEETIEVLEERIPFVITDPELCEDCIGERESSELVRKLNYSDEDICVYLVHGKEAPRSIIEASTVPSIRTSKRSKKTSYGKSINFKVSSTTSVYQLKMMIWEAFGVVKENQKLHKNFVQIDGDSATLADKNIFPGDTLWVMDTEIYENRDIADELSEQKIEPPKAEEGFRGTLLTYPDKKLESAFDDDSRLLLEQRGWKELYSLFQIVLKFPVIR</sequence>
<organism evidence="21 22">
    <name type="scientific">Dendrobium thyrsiflorum</name>
    <name type="common">Pinecone-like raceme dendrobium</name>
    <name type="synonym">Orchid</name>
    <dbReference type="NCBI Taxonomy" id="117978"/>
    <lineage>
        <taxon>Eukaryota</taxon>
        <taxon>Viridiplantae</taxon>
        <taxon>Streptophyta</taxon>
        <taxon>Embryophyta</taxon>
        <taxon>Tracheophyta</taxon>
        <taxon>Spermatophyta</taxon>
        <taxon>Magnoliopsida</taxon>
        <taxon>Liliopsida</taxon>
        <taxon>Asparagales</taxon>
        <taxon>Orchidaceae</taxon>
        <taxon>Epidendroideae</taxon>
        <taxon>Malaxideae</taxon>
        <taxon>Dendrobiinae</taxon>
        <taxon>Dendrobium</taxon>
    </lineage>
</organism>
<feature type="compositionally biased region" description="Basic residues" evidence="17">
    <location>
        <begin position="98"/>
        <end position="108"/>
    </location>
</feature>
<dbReference type="CDD" id="cd01795">
    <property type="entry name" value="Ubl_USP48"/>
    <property type="match status" value="1"/>
</dbReference>
<comment type="function">
    <text evidence="11">Recognizes and hydrolyzes the peptide bond at the C-terminal Gly of ubiquitin. Involved in the processing of poly-ubiquitin precursors as well as that of ubiquitinated proteins. Deubiquitinates H2BK143ub1 of histone H2B.</text>
</comment>
<dbReference type="InterPro" id="IPR001394">
    <property type="entry name" value="Peptidase_C19_UCH"/>
</dbReference>
<comment type="caution">
    <text evidence="21">The sequence shown here is derived from an EMBL/GenBank/DDBJ whole genome shotgun (WGS) entry which is preliminary data.</text>
</comment>
<dbReference type="SUPFAM" id="SSF143791">
    <property type="entry name" value="DUSP-like"/>
    <property type="match status" value="1"/>
</dbReference>
<comment type="subcellular location">
    <subcellularLocation>
        <location evidence="2">Nucleus</location>
    </subcellularLocation>
</comment>
<evidence type="ECO:0000256" key="7">
    <source>
        <dbReference type="ARBA" id="ARBA00022786"/>
    </source>
</evidence>
<dbReference type="PROSITE" id="PS00972">
    <property type="entry name" value="USP_1"/>
    <property type="match status" value="1"/>
</dbReference>
<dbReference type="FunFam" id="3.90.70.10:FF:000049">
    <property type="entry name" value="ubiquitin carboxyl-terminal hydrolase 48"/>
    <property type="match status" value="1"/>
</dbReference>
<dbReference type="InterPro" id="IPR035927">
    <property type="entry name" value="DUSP-like_sf"/>
</dbReference>
<dbReference type="InterPro" id="IPR006615">
    <property type="entry name" value="Pept_C19_DUSP"/>
</dbReference>
<evidence type="ECO:0000256" key="10">
    <source>
        <dbReference type="ARBA" id="ARBA00023242"/>
    </source>
</evidence>
<dbReference type="InterPro" id="IPR029071">
    <property type="entry name" value="Ubiquitin-like_domsf"/>
</dbReference>
<proteinExistence type="inferred from homology"/>
<protein>
    <recommendedName>
        <fullName evidence="12">Ubiquitin carboxyl-terminal hydrolase 26</fullName>
        <ecNumber evidence="4">3.4.19.12</ecNumber>
    </recommendedName>
    <alternativeName>
        <fullName evidence="15">Deubiquitinating enzyme 26</fullName>
    </alternativeName>
    <alternativeName>
        <fullName evidence="13">Ubiquitin thioesterase 26</fullName>
    </alternativeName>
    <alternativeName>
        <fullName evidence="14">Ubiquitin-specific-processing protease 26</fullName>
    </alternativeName>
</protein>
<keyword evidence="10" id="KW-0539">Nucleus</keyword>
<evidence type="ECO:0000313" key="21">
    <source>
        <dbReference type="EMBL" id="KAL0924270.1"/>
    </source>
</evidence>
<dbReference type="PANTHER" id="PTHR24006">
    <property type="entry name" value="UBIQUITIN CARBOXYL-TERMINAL HYDROLASE"/>
    <property type="match status" value="1"/>
</dbReference>
<feature type="coiled-coil region" evidence="16">
    <location>
        <begin position="808"/>
        <end position="835"/>
    </location>
</feature>
<accession>A0ABD0VH18</accession>
<keyword evidence="6" id="KW-0677">Repeat</keyword>
<dbReference type="Pfam" id="PF06337">
    <property type="entry name" value="DUSP"/>
    <property type="match status" value="2"/>
</dbReference>
<feature type="domain" description="DUSP" evidence="20">
    <location>
        <begin position="596"/>
        <end position="688"/>
    </location>
</feature>
<evidence type="ECO:0000259" key="19">
    <source>
        <dbReference type="PROSITE" id="PS50235"/>
    </source>
</evidence>
<dbReference type="PANTHER" id="PTHR24006:SF722">
    <property type="entry name" value="UBIQUITIN CARBOXYL-TERMINAL HYDROLASE 48"/>
    <property type="match status" value="1"/>
</dbReference>
<dbReference type="FunFam" id="3.30.2230.10:FF:000005">
    <property type="entry name" value="Ubiquitin carboxyl-terminal hydrolase 26"/>
    <property type="match status" value="1"/>
</dbReference>
<dbReference type="AlphaFoldDB" id="A0ABD0VH18"/>
<evidence type="ECO:0000256" key="2">
    <source>
        <dbReference type="ARBA" id="ARBA00004123"/>
    </source>
</evidence>
<evidence type="ECO:0000256" key="11">
    <source>
        <dbReference type="ARBA" id="ARBA00056392"/>
    </source>
</evidence>
<evidence type="ECO:0000256" key="4">
    <source>
        <dbReference type="ARBA" id="ARBA00012759"/>
    </source>
</evidence>
<evidence type="ECO:0000256" key="17">
    <source>
        <dbReference type="SAM" id="MobiDB-lite"/>
    </source>
</evidence>
<dbReference type="Gene3D" id="3.10.20.90">
    <property type="entry name" value="Phosphatidylinositol 3-kinase Catalytic Subunit, Chain A, domain 1"/>
    <property type="match status" value="1"/>
</dbReference>